<dbReference type="AlphaFoldDB" id="A0A8J4EHL9"/>
<dbReference type="RefSeq" id="WP_203934648.1">
    <property type="nucleotide sequence ID" value="NZ_BOPH01000145.1"/>
</dbReference>
<reference evidence="3" key="1">
    <citation type="submission" date="2021-01" db="EMBL/GenBank/DDBJ databases">
        <title>Whole genome shotgun sequence of Virgisporangium ochraceum NBRC 16418.</title>
        <authorList>
            <person name="Komaki H."/>
            <person name="Tamura T."/>
        </authorList>
    </citation>
    <scope>NUCLEOTIDE SEQUENCE</scope>
    <source>
        <strain evidence="3">NBRC 16418</strain>
    </source>
</reference>
<dbReference type="Pfam" id="PF00067">
    <property type="entry name" value="p450"/>
    <property type="match status" value="1"/>
</dbReference>
<dbReference type="InterPro" id="IPR002397">
    <property type="entry name" value="Cyt_P450_B"/>
</dbReference>
<evidence type="ECO:0000313" key="4">
    <source>
        <dbReference type="Proteomes" id="UP000635606"/>
    </source>
</evidence>
<keyword evidence="2" id="KW-0479">Metal-binding</keyword>
<dbReference type="Gene3D" id="1.10.630.10">
    <property type="entry name" value="Cytochrome P450"/>
    <property type="match status" value="1"/>
</dbReference>
<keyword evidence="2" id="KW-0503">Monooxygenase</keyword>
<gene>
    <name evidence="3" type="ORF">Voc01_097800</name>
</gene>
<dbReference type="PANTHER" id="PTHR46696">
    <property type="entry name" value="P450, PUTATIVE (EUROFUNG)-RELATED"/>
    <property type="match status" value="1"/>
</dbReference>
<dbReference type="GO" id="GO:0016705">
    <property type="term" value="F:oxidoreductase activity, acting on paired donors, with incorporation or reduction of molecular oxygen"/>
    <property type="evidence" value="ECO:0007669"/>
    <property type="project" value="InterPro"/>
</dbReference>
<dbReference type="Proteomes" id="UP000635606">
    <property type="component" value="Unassembled WGS sequence"/>
</dbReference>
<dbReference type="GO" id="GO:0020037">
    <property type="term" value="F:heme binding"/>
    <property type="evidence" value="ECO:0007669"/>
    <property type="project" value="InterPro"/>
</dbReference>
<evidence type="ECO:0000256" key="1">
    <source>
        <dbReference type="ARBA" id="ARBA00010617"/>
    </source>
</evidence>
<dbReference type="InterPro" id="IPR017972">
    <property type="entry name" value="Cyt_P450_CS"/>
</dbReference>
<dbReference type="InterPro" id="IPR036396">
    <property type="entry name" value="Cyt_P450_sf"/>
</dbReference>
<dbReference type="PRINTS" id="PR00359">
    <property type="entry name" value="BP450"/>
</dbReference>
<dbReference type="InterPro" id="IPR001128">
    <property type="entry name" value="Cyt_P450"/>
</dbReference>
<dbReference type="PROSITE" id="PS00086">
    <property type="entry name" value="CYTOCHROME_P450"/>
    <property type="match status" value="1"/>
</dbReference>
<dbReference type="PANTHER" id="PTHR46696:SF1">
    <property type="entry name" value="CYTOCHROME P450 YJIB-RELATED"/>
    <property type="match status" value="1"/>
</dbReference>
<keyword evidence="2" id="KW-0349">Heme</keyword>
<dbReference type="EMBL" id="BOPH01000145">
    <property type="protein sequence ID" value="GIJ74863.1"/>
    <property type="molecule type" value="Genomic_DNA"/>
</dbReference>
<sequence>MIASTESAFGVRSGSPAALGTALAAIGRNRPIVVDELMGAPLVLRHRDVSAALRNPATFGTQFYGMGPMSDSMIALDGPEHARRRRIHNRFFGAAASAHYARIVEPVAERAFGDLAGRDGSVDLMGDVLDRYPMTVFMALLGVPDDLGPQGLAWVRAIMAWLAAPMDPTLVTPGTTAFAELHAYTTALVEKHRARPGDNLLGQIIQAHVDEGGYTPEAVTVAVIGLLLGGFETTVQLLAATITSLLLHPGQLEQVRADASLMNPAFDEALRWAAPTAGLYRLVRHDTEIAGTPVAAGSMVYLAIAAAHFDEAAYPQPGTFSLDRTGAHLGFGAGPHYCVGAPLARLEARAALSVLLTACPRLRLDPSADLSFAYAARGFPQHGTESLRVLTT</sequence>
<evidence type="ECO:0000256" key="2">
    <source>
        <dbReference type="RuleBase" id="RU000461"/>
    </source>
</evidence>
<accession>A0A8J4EHL9</accession>
<dbReference type="SUPFAM" id="SSF48264">
    <property type="entry name" value="Cytochrome P450"/>
    <property type="match status" value="1"/>
</dbReference>
<comment type="caution">
    <text evidence="3">The sequence shown here is derived from an EMBL/GenBank/DDBJ whole genome shotgun (WGS) entry which is preliminary data.</text>
</comment>
<dbReference type="GO" id="GO:0005506">
    <property type="term" value="F:iron ion binding"/>
    <property type="evidence" value="ECO:0007669"/>
    <property type="project" value="InterPro"/>
</dbReference>
<name>A0A8J4EHL9_9ACTN</name>
<organism evidence="3 4">
    <name type="scientific">Virgisporangium ochraceum</name>
    <dbReference type="NCBI Taxonomy" id="65505"/>
    <lineage>
        <taxon>Bacteria</taxon>
        <taxon>Bacillati</taxon>
        <taxon>Actinomycetota</taxon>
        <taxon>Actinomycetes</taxon>
        <taxon>Micromonosporales</taxon>
        <taxon>Micromonosporaceae</taxon>
        <taxon>Virgisporangium</taxon>
    </lineage>
</organism>
<keyword evidence="2" id="KW-0560">Oxidoreductase</keyword>
<keyword evidence="4" id="KW-1185">Reference proteome</keyword>
<proteinExistence type="inferred from homology"/>
<comment type="similarity">
    <text evidence="1 2">Belongs to the cytochrome P450 family.</text>
</comment>
<dbReference type="GO" id="GO:0004497">
    <property type="term" value="F:monooxygenase activity"/>
    <property type="evidence" value="ECO:0007669"/>
    <property type="project" value="UniProtKB-KW"/>
</dbReference>
<keyword evidence="2" id="KW-0408">Iron</keyword>
<protein>
    <submittedName>
        <fullName evidence="3">Cytochrome P450</fullName>
    </submittedName>
</protein>
<evidence type="ECO:0000313" key="3">
    <source>
        <dbReference type="EMBL" id="GIJ74863.1"/>
    </source>
</evidence>